<keyword evidence="1" id="KW-0472">Membrane</keyword>
<keyword evidence="1" id="KW-0812">Transmembrane</keyword>
<protein>
    <submittedName>
        <fullName evidence="2">Uncharacterized protein</fullName>
    </submittedName>
</protein>
<reference evidence="2 3" key="1">
    <citation type="journal article" date="2023" name="Nucleic Acids Res.">
        <title>The hologenome of Daphnia magna reveals possible DNA methylation and microbiome-mediated evolution of the host genome.</title>
        <authorList>
            <person name="Chaturvedi A."/>
            <person name="Li X."/>
            <person name="Dhandapani V."/>
            <person name="Marshall H."/>
            <person name="Kissane S."/>
            <person name="Cuenca-Cambronero M."/>
            <person name="Asole G."/>
            <person name="Calvet F."/>
            <person name="Ruiz-Romero M."/>
            <person name="Marangio P."/>
            <person name="Guigo R."/>
            <person name="Rago D."/>
            <person name="Mirbahai L."/>
            <person name="Eastwood N."/>
            <person name="Colbourne J.K."/>
            <person name="Zhou J."/>
            <person name="Mallon E."/>
            <person name="Orsini L."/>
        </authorList>
    </citation>
    <scope>NUCLEOTIDE SEQUENCE [LARGE SCALE GENOMIC DNA]</scope>
    <source>
        <strain evidence="2">LRV0_1</strain>
    </source>
</reference>
<gene>
    <name evidence="2" type="ORF">OUZ56_000751</name>
</gene>
<name>A0ABR0A0M8_9CRUS</name>
<dbReference type="Proteomes" id="UP001234178">
    <property type="component" value="Unassembled WGS sequence"/>
</dbReference>
<feature type="transmembrane region" description="Helical" evidence="1">
    <location>
        <begin position="61"/>
        <end position="79"/>
    </location>
</feature>
<evidence type="ECO:0000256" key="1">
    <source>
        <dbReference type="SAM" id="Phobius"/>
    </source>
</evidence>
<keyword evidence="3" id="KW-1185">Reference proteome</keyword>
<comment type="caution">
    <text evidence="2">The sequence shown here is derived from an EMBL/GenBank/DDBJ whole genome shotgun (WGS) entry which is preliminary data.</text>
</comment>
<proteinExistence type="predicted"/>
<sequence>MPSSVLDDAALNGKSHYHLHIQCRCYTRCSSSTTHICENIVVQKKKQFQQESNTGWKKTTHFGSLIKIHFFFLFLLKLLTKFGLKKKLVCNGRIEAKQKFVDEYAETTLTE</sequence>
<evidence type="ECO:0000313" key="2">
    <source>
        <dbReference type="EMBL" id="KAK4018706.1"/>
    </source>
</evidence>
<organism evidence="2 3">
    <name type="scientific">Daphnia magna</name>
    <dbReference type="NCBI Taxonomy" id="35525"/>
    <lineage>
        <taxon>Eukaryota</taxon>
        <taxon>Metazoa</taxon>
        <taxon>Ecdysozoa</taxon>
        <taxon>Arthropoda</taxon>
        <taxon>Crustacea</taxon>
        <taxon>Branchiopoda</taxon>
        <taxon>Diplostraca</taxon>
        <taxon>Cladocera</taxon>
        <taxon>Anomopoda</taxon>
        <taxon>Daphniidae</taxon>
        <taxon>Daphnia</taxon>
    </lineage>
</organism>
<dbReference type="EMBL" id="JAOYFB010000036">
    <property type="protein sequence ID" value="KAK4018706.1"/>
    <property type="molecule type" value="Genomic_DNA"/>
</dbReference>
<accession>A0ABR0A0M8</accession>
<evidence type="ECO:0000313" key="3">
    <source>
        <dbReference type="Proteomes" id="UP001234178"/>
    </source>
</evidence>
<keyword evidence="1" id="KW-1133">Transmembrane helix</keyword>